<dbReference type="AlphaFoldDB" id="A0AAD5BVM6"/>
<dbReference type="Proteomes" id="UP001206925">
    <property type="component" value="Unassembled WGS sequence"/>
</dbReference>
<gene>
    <name evidence="1" type="ORF">M8C21_019699</name>
</gene>
<reference evidence="1" key="1">
    <citation type="submission" date="2022-06" db="EMBL/GenBank/DDBJ databases">
        <title>Uncovering the hologenomic basis of an extraordinary plant invasion.</title>
        <authorList>
            <person name="Bieker V.C."/>
            <person name="Martin M.D."/>
            <person name="Gilbert T."/>
            <person name="Hodgins K."/>
            <person name="Battlay P."/>
            <person name="Petersen B."/>
            <person name="Wilson J."/>
        </authorList>
    </citation>
    <scope>NUCLEOTIDE SEQUENCE</scope>
    <source>
        <strain evidence="1">AA19_3_7</strain>
        <tissue evidence="1">Leaf</tissue>
    </source>
</reference>
<name>A0AAD5BVM6_AMBAR</name>
<proteinExistence type="predicted"/>
<sequence>MIVDFITTFRSKVGAVGVQDTYLHGLLAMVDVYKLTNAHVTLYDNNTQTGGGSSDKMIKIVAAGHMYHSDSFTTNQNTKFKLAIKIMTTKFMLEAVRQQVIDRRKRRNTARLIPLPIDKAKDKKLKKYLNFDAYLMDYIILQAKIFDLDELTGGVGFEFVTNSAIRMNRSVMPISFTSHNPFIAPQFSFVDKKESTNRARDQRLELVTA</sequence>
<evidence type="ECO:0000313" key="1">
    <source>
        <dbReference type="EMBL" id="KAI7730290.1"/>
    </source>
</evidence>
<protein>
    <submittedName>
        <fullName evidence="1">Uncharacterized protein</fullName>
    </submittedName>
</protein>
<evidence type="ECO:0000313" key="2">
    <source>
        <dbReference type="Proteomes" id="UP001206925"/>
    </source>
</evidence>
<keyword evidence="2" id="KW-1185">Reference proteome</keyword>
<dbReference type="EMBL" id="JAMZMK010010813">
    <property type="protein sequence ID" value="KAI7730290.1"/>
    <property type="molecule type" value="Genomic_DNA"/>
</dbReference>
<organism evidence="1 2">
    <name type="scientific">Ambrosia artemisiifolia</name>
    <name type="common">Common ragweed</name>
    <dbReference type="NCBI Taxonomy" id="4212"/>
    <lineage>
        <taxon>Eukaryota</taxon>
        <taxon>Viridiplantae</taxon>
        <taxon>Streptophyta</taxon>
        <taxon>Embryophyta</taxon>
        <taxon>Tracheophyta</taxon>
        <taxon>Spermatophyta</taxon>
        <taxon>Magnoliopsida</taxon>
        <taxon>eudicotyledons</taxon>
        <taxon>Gunneridae</taxon>
        <taxon>Pentapetalae</taxon>
        <taxon>asterids</taxon>
        <taxon>campanulids</taxon>
        <taxon>Asterales</taxon>
        <taxon>Asteraceae</taxon>
        <taxon>Asteroideae</taxon>
        <taxon>Heliantheae alliance</taxon>
        <taxon>Heliantheae</taxon>
        <taxon>Ambrosia</taxon>
    </lineage>
</organism>
<comment type="caution">
    <text evidence="1">The sequence shown here is derived from an EMBL/GenBank/DDBJ whole genome shotgun (WGS) entry which is preliminary data.</text>
</comment>
<accession>A0AAD5BVM6</accession>
<feature type="non-terminal residue" evidence="1">
    <location>
        <position position="209"/>
    </location>
</feature>